<evidence type="ECO:0000256" key="1">
    <source>
        <dbReference type="SAM" id="MobiDB-lite"/>
    </source>
</evidence>
<evidence type="ECO:0000313" key="3">
    <source>
        <dbReference type="Proteomes" id="UP000054321"/>
    </source>
</evidence>
<sequence>MQGDQVEVQKANKLASDSREQTQAVERPAREELQKLGMEEEERPVRKEQERVAYEELEKAAREEEETPAMEGNIKITVCAGDEQTDRCSPCLADEAGRKRDRAERLCTGRALAKMV</sequence>
<evidence type="ECO:0000313" key="2">
    <source>
        <dbReference type="EMBL" id="KIN03508.1"/>
    </source>
</evidence>
<reference evidence="3" key="2">
    <citation type="submission" date="2015-01" db="EMBL/GenBank/DDBJ databases">
        <title>Evolutionary Origins and Diversification of the Mycorrhizal Mutualists.</title>
        <authorList>
            <consortium name="DOE Joint Genome Institute"/>
            <consortium name="Mycorrhizal Genomics Consortium"/>
            <person name="Kohler A."/>
            <person name="Kuo A."/>
            <person name="Nagy L.G."/>
            <person name="Floudas D."/>
            <person name="Copeland A."/>
            <person name="Barry K.W."/>
            <person name="Cichocki N."/>
            <person name="Veneault-Fourrey C."/>
            <person name="LaButti K."/>
            <person name="Lindquist E.A."/>
            <person name="Lipzen A."/>
            <person name="Lundell T."/>
            <person name="Morin E."/>
            <person name="Murat C."/>
            <person name="Riley R."/>
            <person name="Ohm R."/>
            <person name="Sun H."/>
            <person name="Tunlid A."/>
            <person name="Henrissat B."/>
            <person name="Grigoriev I.V."/>
            <person name="Hibbett D.S."/>
            <person name="Martin F."/>
        </authorList>
    </citation>
    <scope>NUCLEOTIDE SEQUENCE [LARGE SCALE GENOMIC DNA]</scope>
    <source>
        <strain evidence="3">Zn</strain>
    </source>
</reference>
<dbReference type="Proteomes" id="UP000054321">
    <property type="component" value="Unassembled WGS sequence"/>
</dbReference>
<dbReference type="AlphaFoldDB" id="A0A0C3DNA0"/>
<reference evidence="2 3" key="1">
    <citation type="submission" date="2014-04" db="EMBL/GenBank/DDBJ databases">
        <authorList>
            <consortium name="DOE Joint Genome Institute"/>
            <person name="Kuo A."/>
            <person name="Martino E."/>
            <person name="Perotto S."/>
            <person name="Kohler A."/>
            <person name="Nagy L.G."/>
            <person name="Floudas D."/>
            <person name="Copeland A."/>
            <person name="Barry K.W."/>
            <person name="Cichocki N."/>
            <person name="Veneault-Fourrey C."/>
            <person name="LaButti K."/>
            <person name="Lindquist E.A."/>
            <person name="Lipzen A."/>
            <person name="Lundell T."/>
            <person name="Morin E."/>
            <person name="Murat C."/>
            <person name="Sun H."/>
            <person name="Tunlid A."/>
            <person name="Henrissat B."/>
            <person name="Grigoriev I.V."/>
            <person name="Hibbett D.S."/>
            <person name="Martin F."/>
            <person name="Nordberg H.P."/>
            <person name="Cantor M.N."/>
            <person name="Hua S.X."/>
        </authorList>
    </citation>
    <scope>NUCLEOTIDE SEQUENCE [LARGE SCALE GENOMIC DNA]</scope>
    <source>
        <strain evidence="2 3">Zn</strain>
    </source>
</reference>
<dbReference type="EMBL" id="KN832873">
    <property type="protein sequence ID" value="KIN03508.1"/>
    <property type="molecule type" value="Genomic_DNA"/>
</dbReference>
<feature type="region of interest" description="Disordered" evidence="1">
    <location>
        <begin position="1"/>
        <end position="49"/>
    </location>
</feature>
<organism evidence="2 3">
    <name type="scientific">Oidiodendron maius (strain Zn)</name>
    <dbReference type="NCBI Taxonomy" id="913774"/>
    <lineage>
        <taxon>Eukaryota</taxon>
        <taxon>Fungi</taxon>
        <taxon>Dikarya</taxon>
        <taxon>Ascomycota</taxon>
        <taxon>Pezizomycotina</taxon>
        <taxon>Leotiomycetes</taxon>
        <taxon>Leotiomycetes incertae sedis</taxon>
        <taxon>Myxotrichaceae</taxon>
        <taxon>Oidiodendron</taxon>
    </lineage>
</organism>
<name>A0A0C3DNA0_OIDMZ</name>
<protein>
    <submittedName>
        <fullName evidence="2">Uncharacterized protein</fullName>
    </submittedName>
</protein>
<feature type="compositionally biased region" description="Basic and acidic residues" evidence="1">
    <location>
        <begin position="27"/>
        <end position="49"/>
    </location>
</feature>
<accession>A0A0C3DNA0</accession>
<keyword evidence="3" id="KW-1185">Reference proteome</keyword>
<proteinExistence type="predicted"/>
<dbReference type="HOGENOM" id="CLU_2097531_0_0_1"/>
<dbReference type="InParanoid" id="A0A0C3DNA0"/>
<gene>
    <name evidence="2" type="ORF">OIDMADRAFT_26198</name>
</gene>